<dbReference type="AlphaFoldDB" id="A0A518GAS2"/>
<proteinExistence type="predicted"/>
<keyword evidence="2" id="KW-1185">Reference proteome</keyword>
<dbReference type="KEGG" id="ahel:Q31a_40330"/>
<reference evidence="1 2" key="1">
    <citation type="submission" date="2019-02" db="EMBL/GenBank/DDBJ databases">
        <title>Deep-cultivation of Planctomycetes and their phenomic and genomic characterization uncovers novel biology.</title>
        <authorList>
            <person name="Wiegand S."/>
            <person name="Jogler M."/>
            <person name="Boedeker C."/>
            <person name="Pinto D."/>
            <person name="Vollmers J."/>
            <person name="Rivas-Marin E."/>
            <person name="Kohn T."/>
            <person name="Peeters S.H."/>
            <person name="Heuer A."/>
            <person name="Rast P."/>
            <person name="Oberbeckmann S."/>
            <person name="Bunk B."/>
            <person name="Jeske O."/>
            <person name="Meyerdierks A."/>
            <person name="Storesund J.E."/>
            <person name="Kallscheuer N."/>
            <person name="Luecker S."/>
            <person name="Lage O.M."/>
            <person name="Pohl T."/>
            <person name="Merkel B.J."/>
            <person name="Hornburger P."/>
            <person name="Mueller R.-W."/>
            <person name="Bruemmer F."/>
            <person name="Labrenz M."/>
            <person name="Spormann A.M."/>
            <person name="Op den Camp H."/>
            <person name="Overmann J."/>
            <person name="Amann R."/>
            <person name="Jetten M.S.M."/>
            <person name="Mascher T."/>
            <person name="Medema M.H."/>
            <person name="Devos D.P."/>
            <person name="Kaster A.-K."/>
            <person name="Ovreas L."/>
            <person name="Rohde M."/>
            <person name="Galperin M.Y."/>
            <person name="Jogler C."/>
        </authorList>
    </citation>
    <scope>NUCLEOTIDE SEQUENCE [LARGE SCALE GENOMIC DNA]</scope>
    <source>
        <strain evidence="1 2">Q31a</strain>
    </source>
</reference>
<dbReference type="Proteomes" id="UP000318017">
    <property type="component" value="Chromosome"/>
</dbReference>
<protein>
    <submittedName>
        <fullName evidence="1">Uncharacterized protein</fullName>
    </submittedName>
</protein>
<sequence length="75" mass="7794">MTPGCGALMSVAETAADTRQSFPTSLGESGIDCVGLKRVSSLLVLHLDLNSLVGAGLELPAVFRVDLLHTILAML</sequence>
<evidence type="ECO:0000313" key="2">
    <source>
        <dbReference type="Proteomes" id="UP000318017"/>
    </source>
</evidence>
<organism evidence="1 2">
    <name type="scientific">Aureliella helgolandensis</name>
    <dbReference type="NCBI Taxonomy" id="2527968"/>
    <lineage>
        <taxon>Bacteria</taxon>
        <taxon>Pseudomonadati</taxon>
        <taxon>Planctomycetota</taxon>
        <taxon>Planctomycetia</taxon>
        <taxon>Pirellulales</taxon>
        <taxon>Pirellulaceae</taxon>
        <taxon>Aureliella</taxon>
    </lineage>
</organism>
<accession>A0A518GAS2</accession>
<dbReference type="EMBL" id="CP036298">
    <property type="protein sequence ID" value="QDV25706.1"/>
    <property type="molecule type" value="Genomic_DNA"/>
</dbReference>
<name>A0A518GAS2_9BACT</name>
<evidence type="ECO:0000313" key="1">
    <source>
        <dbReference type="EMBL" id="QDV25706.1"/>
    </source>
</evidence>
<gene>
    <name evidence="1" type="ORF">Q31a_40330</name>
</gene>